<dbReference type="EMBL" id="LDJG01000036">
    <property type="protein sequence ID" value="KRG54080.1"/>
    <property type="molecule type" value="Genomic_DNA"/>
</dbReference>
<evidence type="ECO:0000313" key="2">
    <source>
        <dbReference type="EMBL" id="KRG54080.1"/>
    </source>
</evidence>
<proteinExistence type="predicted"/>
<feature type="compositionally biased region" description="Polar residues" evidence="1">
    <location>
        <begin position="138"/>
        <end position="148"/>
    </location>
</feature>
<protein>
    <recommendedName>
        <fullName evidence="4">Four helix bundle protein</fullName>
    </recommendedName>
</protein>
<dbReference type="CDD" id="cd16376">
    <property type="entry name" value="Avd_like"/>
    <property type="match status" value="1"/>
</dbReference>
<dbReference type="Proteomes" id="UP000050902">
    <property type="component" value="Unassembled WGS sequence"/>
</dbReference>
<evidence type="ECO:0008006" key="4">
    <source>
        <dbReference type="Google" id="ProtNLM"/>
    </source>
</evidence>
<feature type="region of interest" description="Disordered" evidence="1">
    <location>
        <begin position="106"/>
        <end position="148"/>
    </location>
</feature>
<keyword evidence="3" id="KW-1185">Reference proteome</keyword>
<feature type="compositionally biased region" description="Low complexity" evidence="1">
    <location>
        <begin position="120"/>
        <end position="130"/>
    </location>
</feature>
<reference evidence="2 3" key="1">
    <citation type="submission" date="2015-05" db="EMBL/GenBank/DDBJ databases">
        <title>Genome sequencing and analysis of members of genus Stenotrophomonas.</title>
        <authorList>
            <person name="Patil P.P."/>
            <person name="Midha S."/>
            <person name="Patil P.B."/>
        </authorList>
    </citation>
    <scope>NUCLEOTIDE SEQUENCE [LARGE SCALE GENOMIC DNA]</scope>
    <source>
        <strain evidence="2 3">DSM 12575</strain>
    </source>
</reference>
<evidence type="ECO:0000256" key="1">
    <source>
        <dbReference type="SAM" id="MobiDB-lite"/>
    </source>
</evidence>
<organism evidence="2 3">
    <name type="scientific">Stenotrophomonas nitritireducens</name>
    <dbReference type="NCBI Taxonomy" id="83617"/>
    <lineage>
        <taxon>Bacteria</taxon>
        <taxon>Pseudomonadati</taxon>
        <taxon>Pseudomonadota</taxon>
        <taxon>Gammaproteobacteria</taxon>
        <taxon>Lysobacterales</taxon>
        <taxon>Lysobacteraceae</taxon>
        <taxon>Stenotrophomonas</taxon>
    </lineage>
</organism>
<sequence length="148" mass="16998">MTFQLPPIAKTAERLLLEIERAVAGFPRRHRYTAGAELRQQAMGITVLVHRAWRDRKQQLALVERVVWEVDALKIRMQLCSQLRAFASLAQFEMLARIARELGKQAGGWHRQQSSPHPTGQNAQGRQARAQRAEKLSTRGTSNWEVYR</sequence>
<evidence type="ECO:0000313" key="3">
    <source>
        <dbReference type="Proteomes" id="UP000050902"/>
    </source>
</evidence>
<accession>A0ABR5NFN5</accession>
<dbReference type="InterPro" id="IPR036583">
    <property type="entry name" value="23S_rRNA_IVS_sf"/>
</dbReference>
<comment type="caution">
    <text evidence="2">The sequence shown here is derived from an EMBL/GenBank/DDBJ whole genome shotgun (WGS) entry which is preliminary data.</text>
</comment>
<name>A0ABR5NFN5_9GAMM</name>
<dbReference type="Gene3D" id="1.20.1440.60">
    <property type="entry name" value="23S rRNA-intervening sequence"/>
    <property type="match status" value="1"/>
</dbReference>
<dbReference type="InterPro" id="IPR055360">
    <property type="entry name" value="bAvd"/>
</dbReference>
<dbReference type="RefSeq" id="WP_057505385.1">
    <property type="nucleotide sequence ID" value="NZ_LDJG01000036.1"/>
</dbReference>
<gene>
    <name evidence="2" type="ORF">ABB22_16795</name>
</gene>